<dbReference type="VEuPathDB" id="FungiDB:HpaG808526"/>
<reference evidence="1" key="2">
    <citation type="submission" date="2015-06" db="UniProtKB">
        <authorList>
            <consortium name="EnsemblProtists"/>
        </authorList>
    </citation>
    <scope>IDENTIFICATION</scope>
    <source>
        <strain evidence="1">Emoy2</strain>
    </source>
</reference>
<keyword evidence="2" id="KW-1185">Reference proteome</keyword>
<dbReference type="InParanoid" id="M4BQ37"/>
<dbReference type="Proteomes" id="UP000011713">
    <property type="component" value="Unassembled WGS sequence"/>
</dbReference>
<dbReference type="AlphaFoldDB" id="M4BQ37"/>
<evidence type="ECO:0000313" key="2">
    <source>
        <dbReference type="Proteomes" id="UP000011713"/>
    </source>
</evidence>
<protein>
    <submittedName>
        <fullName evidence="1">Uncharacterized protein</fullName>
    </submittedName>
</protein>
<dbReference type="EnsemblProtists" id="HpaT808526">
    <property type="protein sequence ID" value="HpaP808526"/>
    <property type="gene ID" value="HpaG808526"/>
</dbReference>
<accession>M4BQ37</accession>
<organism evidence="1 2">
    <name type="scientific">Hyaloperonospora arabidopsidis (strain Emoy2)</name>
    <name type="common">Downy mildew agent</name>
    <name type="synonym">Peronospora arabidopsidis</name>
    <dbReference type="NCBI Taxonomy" id="559515"/>
    <lineage>
        <taxon>Eukaryota</taxon>
        <taxon>Sar</taxon>
        <taxon>Stramenopiles</taxon>
        <taxon>Oomycota</taxon>
        <taxon>Peronosporomycetes</taxon>
        <taxon>Peronosporales</taxon>
        <taxon>Peronosporaceae</taxon>
        <taxon>Hyaloperonospora</taxon>
    </lineage>
</organism>
<reference evidence="2" key="1">
    <citation type="journal article" date="2010" name="Science">
        <title>Signatures of adaptation to obligate biotrophy in the Hyaloperonospora arabidopsidis genome.</title>
        <authorList>
            <person name="Baxter L."/>
            <person name="Tripathy S."/>
            <person name="Ishaque N."/>
            <person name="Boot N."/>
            <person name="Cabral A."/>
            <person name="Kemen E."/>
            <person name="Thines M."/>
            <person name="Ah-Fong A."/>
            <person name="Anderson R."/>
            <person name="Badejoko W."/>
            <person name="Bittner-Eddy P."/>
            <person name="Boore J.L."/>
            <person name="Chibucos M.C."/>
            <person name="Coates M."/>
            <person name="Dehal P."/>
            <person name="Delehaunty K."/>
            <person name="Dong S."/>
            <person name="Downton P."/>
            <person name="Dumas B."/>
            <person name="Fabro G."/>
            <person name="Fronick C."/>
            <person name="Fuerstenberg S.I."/>
            <person name="Fulton L."/>
            <person name="Gaulin E."/>
            <person name="Govers F."/>
            <person name="Hughes L."/>
            <person name="Humphray S."/>
            <person name="Jiang R.H."/>
            <person name="Judelson H."/>
            <person name="Kamoun S."/>
            <person name="Kyung K."/>
            <person name="Meijer H."/>
            <person name="Minx P."/>
            <person name="Morris P."/>
            <person name="Nelson J."/>
            <person name="Phuntumart V."/>
            <person name="Qutob D."/>
            <person name="Rehmany A."/>
            <person name="Rougon-Cardoso A."/>
            <person name="Ryden P."/>
            <person name="Torto-Alalibo T."/>
            <person name="Studholme D."/>
            <person name="Wang Y."/>
            <person name="Win J."/>
            <person name="Wood J."/>
            <person name="Clifton S.W."/>
            <person name="Rogers J."/>
            <person name="Van den Ackerveken G."/>
            <person name="Jones J.D."/>
            <person name="McDowell J.M."/>
            <person name="Beynon J."/>
            <person name="Tyler B.M."/>
        </authorList>
    </citation>
    <scope>NUCLEOTIDE SEQUENCE [LARGE SCALE GENOMIC DNA]</scope>
    <source>
        <strain evidence="2">Emoy2</strain>
    </source>
</reference>
<proteinExistence type="predicted"/>
<dbReference type="STRING" id="559515.M4BQ37"/>
<sequence>MTTTALEAEADDSAWCVPPSKFQRSGRKLRKKGLRAPRNSQLWFEELLECVESTSFGREKSIYHCNPLKCFHASEGSLSETVKCIPWADLPDGLHPRSGKLPAQRARNKQQQVDNLVVFLHHILR</sequence>
<evidence type="ECO:0000313" key="1">
    <source>
        <dbReference type="EnsemblProtists" id="HpaP808526"/>
    </source>
</evidence>
<dbReference type="eggNOG" id="ENOG502QUFE">
    <property type="taxonomic scope" value="Eukaryota"/>
</dbReference>
<dbReference type="HOGENOM" id="CLU_1996965_0_0_1"/>
<name>M4BQ37_HYAAE</name>
<dbReference type="EMBL" id="JH598544">
    <property type="status" value="NOT_ANNOTATED_CDS"/>
    <property type="molecule type" value="Genomic_DNA"/>
</dbReference>